<evidence type="ECO:0000256" key="1">
    <source>
        <dbReference type="ARBA" id="ARBA00001974"/>
    </source>
</evidence>
<dbReference type="InterPro" id="IPR050315">
    <property type="entry name" value="FAD-oxidoreductase_2"/>
</dbReference>
<sequence length="201" mass="21376">MFQNGYPADKRFYFICDHEFLKKRGMGHMLPWPWTMGTKQYERAGYIQVGASVAELAGKIGLDPMALEKTVEEHNIHAKSGVDPYFGRGASVFNRMLGDPSVGKVNPNLGPIATGPFVALQIVPATLGTATGLATDTSGRVLNVDAAPIDGLYACGNDATSLMRGLYPGAGITIGPGIVFAYRAVNAITNTGRNSGAEQIR</sequence>
<dbReference type="GO" id="GO:0008202">
    <property type="term" value="P:steroid metabolic process"/>
    <property type="evidence" value="ECO:0007669"/>
    <property type="project" value="UniProtKB-ARBA"/>
</dbReference>
<keyword evidence="4" id="KW-0560">Oxidoreductase</keyword>
<evidence type="ECO:0000259" key="5">
    <source>
        <dbReference type="Pfam" id="PF00890"/>
    </source>
</evidence>
<accession>A0A2N9VYM0</accession>
<gene>
    <name evidence="6" type="ORF">B5P45_12025</name>
</gene>
<evidence type="ECO:0000256" key="4">
    <source>
        <dbReference type="ARBA" id="ARBA00023002"/>
    </source>
</evidence>
<evidence type="ECO:0000256" key="2">
    <source>
        <dbReference type="ARBA" id="ARBA00022630"/>
    </source>
</evidence>
<dbReference type="RefSeq" id="WP_100003055.1">
    <property type="nucleotide sequence ID" value="NZ_CP017943.1"/>
</dbReference>
<evidence type="ECO:0000313" key="7">
    <source>
        <dbReference type="Proteomes" id="UP000232163"/>
    </source>
</evidence>
<dbReference type="Gene3D" id="3.50.50.60">
    <property type="entry name" value="FAD/NAD(P)-binding domain"/>
    <property type="match status" value="1"/>
</dbReference>
<dbReference type="GO" id="GO:0016491">
    <property type="term" value="F:oxidoreductase activity"/>
    <property type="evidence" value="ECO:0007669"/>
    <property type="project" value="UniProtKB-KW"/>
</dbReference>
<keyword evidence="7" id="KW-1185">Reference proteome</keyword>
<organism evidence="6 7">
    <name type="scientific">Phyllobacterium zundukense</name>
    <dbReference type="NCBI Taxonomy" id="1867719"/>
    <lineage>
        <taxon>Bacteria</taxon>
        <taxon>Pseudomonadati</taxon>
        <taxon>Pseudomonadota</taxon>
        <taxon>Alphaproteobacteria</taxon>
        <taxon>Hyphomicrobiales</taxon>
        <taxon>Phyllobacteriaceae</taxon>
        <taxon>Phyllobacterium</taxon>
    </lineage>
</organism>
<dbReference type="PANTHER" id="PTHR43400">
    <property type="entry name" value="FUMARATE REDUCTASE"/>
    <property type="match status" value="1"/>
</dbReference>
<name>A0A2N9VYM0_9HYPH</name>
<dbReference type="OrthoDB" id="3178130at2"/>
<dbReference type="InterPro" id="IPR003953">
    <property type="entry name" value="FAD-dep_OxRdtase_2_FAD-bd"/>
</dbReference>
<proteinExistence type="predicted"/>
<feature type="domain" description="FAD-dependent oxidoreductase 2 FAD-binding" evidence="5">
    <location>
        <begin position="10"/>
        <end position="174"/>
    </location>
</feature>
<dbReference type="InterPro" id="IPR027477">
    <property type="entry name" value="Succ_DH/fumarate_Rdtase_cat_sf"/>
</dbReference>
<dbReference type="Proteomes" id="UP000232163">
    <property type="component" value="Unassembled WGS sequence"/>
</dbReference>
<dbReference type="EMBL" id="MZMT01000028">
    <property type="protein sequence ID" value="PIO44588.1"/>
    <property type="molecule type" value="Genomic_DNA"/>
</dbReference>
<dbReference type="PANTHER" id="PTHR43400:SF10">
    <property type="entry name" value="3-OXOSTEROID 1-DEHYDROGENASE"/>
    <property type="match status" value="1"/>
</dbReference>
<comment type="caution">
    <text evidence="6">The sequence shown here is derived from an EMBL/GenBank/DDBJ whole genome shotgun (WGS) entry which is preliminary data.</text>
</comment>
<dbReference type="Gene3D" id="3.90.700.10">
    <property type="entry name" value="Succinate dehydrogenase/fumarate reductase flavoprotein, catalytic domain"/>
    <property type="match status" value="1"/>
</dbReference>
<dbReference type="SUPFAM" id="SSF56425">
    <property type="entry name" value="Succinate dehydrogenase/fumarate reductase flavoprotein, catalytic domain"/>
    <property type="match status" value="1"/>
</dbReference>
<evidence type="ECO:0000313" key="6">
    <source>
        <dbReference type="EMBL" id="PIO44588.1"/>
    </source>
</evidence>
<comment type="cofactor">
    <cofactor evidence="1">
        <name>FAD</name>
        <dbReference type="ChEBI" id="CHEBI:57692"/>
    </cofactor>
</comment>
<keyword evidence="3" id="KW-0274">FAD</keyword>
<dbReference type="SUPFAM" id="SSF51905">
    <property type="entry name" value="FAD/NAD(P)-binding domain"/>
    <property type="match status" value="1"/>
</dbReference>
<reference evidence="6 7" key="1">
    <citation type="journal article" date="2017" name="Int J Environ Stud">
        <title>Does the Miocene-Pliocene relict legume Oxytropis triphylla form nitrogen-fixing nodules with a combination of bacterial strains?</title>
        <authorList>
            <person name="Safronova V."/>
            <person name="Belimov A."/>
            <person name="Sazanova A."/>
            <person name="Kuznetsova I."/>
            <person name="Popova J."/>
            <person name="Andronov E."/>
            <person name="Verkhozina A."/>
            <person name="Tikhonovich I."/>
        </authorList>
    </citation>
    <scope>NUCLEOTIDE SEQUENCE [LARGE SCALE GENOMIC DNA]</scope>
    <source>
        <strain evidence="6 7">Tri-38</strain>
    </source>
</reference>
<dbReference type="InterPro" id="IPR036188">
    <property type="entry name" value="FAD/NAD-bd_sf"/>
</dbReference>
<dbReference type="Pfam" id="PF00890">
    <property type="entry name" value="FAD_binding_2"/>
    <property type="match status" value="1"/>
</dbReference>
<evidence type="ECO:0000256" key="3">
    <source>
        <dbReference type="ARBA" id="ARBA00022827"/>
    </source>
</evidence>
<keyword evidence="2" id="KW-0285">Flavoprotein</keyword>
<protein>
    <recommendedName>
        <fullName evidence="5">FAD-dependent oxidoreductase 2 FAD-binding domain-containing protein</fullName>
    </recommendedName>
</protein>
<dbReference type="AlphaFoldDB" id="A0A2N9VYM0"/>